<evidence type="ECO:0000313" key="1">
    <source>
        <dbReference type="EMBL" id="TGZ77329.1"/>
    </source>
</evidence>
<evidence type="ECO:0000313" key="2">
    <source>
        <dbReference type="Proteomes" id="UP000298138"/>
    </source>
</evidence>
<keyword evidence="2" id="KW-1185">Reference proteome</keyword>
<dbReference type="InParanoid" id="A0A4S2MPV0"/>
<organism evidence="1 2">
    <name type="scientific">Ascodesmis nigricans</name>
    <dbReference type="NCBI Taxonomy" id="341454"/>
    <lineage>
        <taxon>Eukaryota</taxon>
        <taxon>Fungi</taxon>
        <taxon>Dikarya</taxon>
        <taxon>Ascomycota</taxon>
        <taxon>Pezizomycotina</taxon>
        <taxon>Pezizomycetes</taxon>
        <taxon>Pezizales</taxon>
        <taxon>Ascodesmidaceae</taxon>
        <taxon>Ascodesmis</taxon>
    </lineage>
</organism>
<proteinExistence type="predicted"/>
<reference evidence="1 2" key="1">
    <citation type="submission" date="2019-04" db="EMBL/GenBank/DDBJ databases">
        <title>Comparative genomics and transcriptomics to analyze fruiting body development in filamentous ascomycetes.</title>
        <authorList>
            <consortium name="DOE Joint Genome Institute"/>
            <person name="Lutkenhaus R."/>
            <person name="Traeger S."/>
            <person name="Breuer J."/>
            <person name="Kuo A."/>
            <person name="Lipzen A."/>
            <person name="Pangilinan J."/>
            <person name="Dilworth D."/>
            <person name="Sandor L."/>
            <person name="Poggeler S."/>
            <person name="Barry K."/>
            <person name="Grigoriev I.V."/>
            <person name="Nowrousian M."/>
        </authorList>
    </citation>
    <scope>NUCLEOTIDE SEQUENCE [LARGE SCALE GENOMIC DNA]</scope>
    <source>
        <strain evidence="1 2">CBS 389.68</strain>
    </source>
</reference>
<dbReference type="AlphaFoldDB" id="A0A4S2MPV0"/>
<sequence>MHFHTLQSHTHHAAQLASQLRRKSNPCPFSFLQPPLNPTTIPLSTSFSLPHQHPRSATFTTTHHRHPPSPHIPNLILILRRALLVTPTIRCKFAFHPQTHIIARALQKTVRYRRSTWCLYSHSWSAHTMLGRWWPTKLNKLRDNLTGEVIPILHARLEVDGWCVQCASVLSRQSRGRIDINTVRWWLYRHLFDKPQRR</sequence>
<protein>
    <submittedName>
        <fullName evidence="1">Uncharacterized protein</fullName>
    </submittedName>
</protein>
<accession>A0A4S2MPV0</accession>
<dbReference type="Proteomes" id="UP000298138">
    <property type="component" value="Unassembled WGS sequence"/>
</dbReference>
<gene>
    <name evidence="1" type="ORF">EX30DRAFT_205844</name>
</gene>
<name>A0A4S2MPV0_9PEZI</name>
<dbReference type="EMBL" id="ML220155">
    <property type="protein sequence ID" value="TGZ77329.1"/>
    <property type="molecule type" value="Genomic_DNA"/>
</dbReference>